<dbReference type="OMA" id="HSWIQGA"/>
<dbReference type="GO" id="GO:0015171">
    <property type="term" value="F:amino acid transmembrane transporter activity"/>
    <property type="evidence" value="ECO:0000318"/>
    <property type="project" value="GO_Central"/>
</dbReference>
<proteinExistence type="predicted"/>
<accession>Q5B9J9</accession>
<evidence type="ECO:0000259" key="8">
    <source>
        <dbReference type="Pfam" id="PF00324"/>
    </source>
</evidence>
<reference evidence="10" key="1">
    <citation type="journal article" date="2005" name="Nature">
        <title>Sequencing of Aspergillus nidulans and comparative analysis with A. fumigatus and A. oryzae.</title>
        <authorList>
            <person name="Galagan J.E."/>
            <person name="Calvo S.E."/>
            <person name="Cuomo C."/>
            <person name="Ma L.J."/>
            <person name="Wortman J.R."/>
            <person name="Batzoglou S."/>
            <person name="Lee S.I."/>
            <person name="Basturkmen M."/>
            <person name="Spevak C.C."/>
            <person name="Clutterbuck J."/>
            <person name="Kapitonov V."/>
            <person name="Jurka J."/>
            <person name="Scazzocchio C."/>
            <person name="Farman M."/>
            <person name="Butler J."/>
            <person name="Purcell S."/>
            <person name="Harris S."/>
            <person name="Braus G.H."/>
            <person name="Draht O."/>
            <person name="Busch S."/>
            <person name="D'Enfert C."/>
            <person name="Bouchier C."/>
            <person name="Goldman G.H."/>
            <person name="Bell-Pedersen D."/>
            <person name="Griffiths-Jones S."/>
            <person name="Doonan J.H."/>
            <person name="Yu J."/>
            <person name="Vienken K."/>
            <person name="Pain A."/>
            <person name="Freitag M."/>
            <person name="Selker E.U."/>
            <person name="Archer D.B."/>
            <person name="Penalva M.A."/>
            <person name="Oakley B.R."/>
            <person name="Momany M."/>
            <person name="Tanaka T."/>
            <person name="Kumagai T."/>
            <person name="Asai K."/>
            <person name="Machida M."/>
            <person name="Nierman W.C."/>
            <person name="Denning D.W."/>
            <person name="Caddick M."/>
            <person name="Hynes M."/>
            <person name="Paoletti M."/>
            <person name="Fischer R."/>
            <person name="Miller B."/>
            <person name="Dyer P."/>
            <person name="Sachs M.S."/>
            <person name="Osmani S.A."/>
            <person name="Birren B.W."/>
        </authorList>
    </citation>
    <scope>NUCLEOTIDE SEQUENCE [LARGE SCALE GENOMIC DNA]</scope>
    <source>
        <strain evidence="10">FGSC A4 / ATCC 38163 / CBS 112.46 / NRRL 194 / M139</strain>
    </source>
</reference>
<evidence type="ECO:0000313" key="10">
    <source>
        <dbReference type="Proteomes" id="UP000000560"/>
    </source>
</evidence>
<accession>C8VJL9</accession>
<feature type="transmembrane region" description="Helical" evidence="7">
    <location>
        <begin position="459"/>
        <end position="478"/>
    </location>
</feature>
<feature type="transmembrane region" description="Helical" evidence="7">
    <location>
        <begin position="300"/>
        <end position="325"/>
    </location>
</feature>
<reference evidence="10" key="2">
    <citation type="journal article" date="2009" name="Fungal Genet. Biol.">
        <title>The 2008 update of the Aspergillus nidulans genome annotation: a community effort.</title>
        <authorList>
            <person name="Wortman J.R."/>
            <person name="Gilsenan J.M."/>
            <person name="Joardar V."/>
            <person name="Deegan J."/>
            <person name="Clutterbuck J."/>
            <person name="Andersen M.R."/>
            <person name="Archer D."/>
            <person name="Bencina M."/>
            <person name="Braus G."/>
            <person name="Coutinho P."/>
            <person name="von Dohren H."/>
            <person name="Doonan J."/>
            <person name="Driessen A.J."/>
            <person name="Durek P."/>
            <person name="Espeso E."/>
            <person name="Fekete E."/>
            <person name="Flipphi M."/>
            <person name="Estrada C.G."/>
            <person name="Geysens S."/>
            <person name="Goldman G."/>
            <person name="de Groot P.W."/>
            <person name="Hansen K."/>
            <person name="Harris S.D."/>
            <person name="Heinekamp T."/>
            <person name="Helmstaedt K."/>
            <person name="Henrissat B."/>
            <person name="Hofmann G."/>
            <person name="Homan T."/>
            <person name="Horio T."/>
            <person name="Horiuchi H."/>
            <person name="James S."/>
            <person name="Jones M."/>
            <person name="Karaffa L."/>
            <person name="Karanyi Z."/>
            <person name="Kato M."/>
            <person name="Keller N."/>
            <person name="Kelly D.E."/>
            <person name="Kiel J.A."/>
            <person name="Kim J.M."/>
            <person name="van der Klei I.J."/>
            <person name="Klis F.M."/>
            <person name="Kovalchuk A."/>
            <person name="Krasevec N."/>
            <person name="Kubicek C.P."/>
            <person name="Liu B."/>
            <person name="Maccabe A."/>
            <person name="Meyer V."/>
            <person name="Mirabito P."/>
            <person name="Miskei M."/>
            <person name="Mos M."/>
            <person name="Mullins J."/>
            <person name="Nelson D.R."/>
            <person name="Nielsen J."/>
            <person name="Oakley B.R."/>
            <person name="Osmani S.A."/>
            <person name="Pakula T."/>
            <person name="Paszewski A."/>
            <person name="Paulsen I."/>
            <person name="Pilsyk S."/>
            <person name="Pocsi I."/>
            <person name="Punt P.J."/>
            <person name="Ram A.F."/>
            <person name="Ren Q."/>
            <person name="Robellet X."/>
            <person name="Robson G."/>
            <person name="Seiboth B."/>
            <person name="van Solingen P."/>
            <person name="Specht T."/>
            <person name="Sun J."/>
            <person name="Taheri-Talesh N."/>
            <person name="Takeshita N."/>
            <person name="Ussery D."/>
            <person name="vanKuyk P.A."/>
            <person name="Visser H."/>
            <person name="van de Vondervoort P.J."/>
            <person name="de Vries R.P."/>
            <person name="Walton J."/>
            <person name="Xiang X."/>
            <person name="Xiong Y."/>
            <person name="Zeng A.P."/>
            <person name="Brandt B.W."/>
            <person name="Cornell M.J."/>
            <person name="van den Hondel C.A."/>
            <person name="Visser J."/>
            <person name="Oliver S.G."/>
            <person name="Turner G."/>
        </authorList>
    </citation>
    <scope>GENOME REANNOTATION</scope>
    <source>
        <strain evidence="10">FGSC A4 / ATCC 38163 / CBS 112.46 / NRRL 194 / M139</strain>
    </source>
</reference>
<dbReference type="PANTHER" id="PTHR43341:SF3">
    <property type="entry name" value="AMINO-ACID PERMEASE PB1C11.02-RELATED"/>
    <property type="match status" value="1"/>
</dbReference>
<keyword evidence="2" id="KW-0813">Transport</keyword>
<keyword evidence="10" id="KW-1185">Reference proteome</keyword>
<dbReference type="EMBL" id="BN001306">
    <property type="protein sequence ID" value="CBF84027.1"/>
    <property type="molecule type" value="Genomic_DNA"/>
</dbReference>
<dbReference type="Proteomes" id="UP000000560">
    <property type="component" value="Chromosome VI"/>
</dbReference>
<evidence type="ECO:0000256" key="7">
    <source>
        <dbReference type="SAM" id="Phobius"/>
    </source>
</evidence>
<dbReference type="GeneID" id="2873946"/>
<dbReference type="GO" id="GO:0003333">
    <property type="term" value="P:amino acid transmembrane transport"/>
    <property type="evidence" value="ECO:0000318"/>
    <property type="project" value="GO_Central"/>
</dbReference>
<dbReference type="PROSITE" id="PS00218">
    <property type="entry name" value="AMINO_ACID_PERMEASE_1"/>
    <property type="match status" value="1"/>
</dbReference>
<feature type="transmembrane region" description="Helical" evidence="7">
    <location>
        <begin position="245"/>
        <end position="268"/>
    </location>
</feature>
<dbReference type="AlphaFoldDB" id="Q5B9J9"/>
<evidence type="ECO:0000256" key="5">
    <source>
        <dbReference type="ARBA" id="ARBA00022989"/>
    </source>
</evidence>
<dbReference type="InterPro" id="IPR004840">
    <property type="entry name" value="Amino_acid_permease_CS"/>
</dbReference>
<dbReference type="HOGENOM" id="CLU_007946_12_2_1"/>
<keyword evidence="6 7" id="KW-0472">Membrane</keyword>
<dbReference type="eggNOG" id="KOG1286">
    <property type="taxonomic scope" value="Eukaryota"/>
</dbReference>
<protein>
    <submittedName>
        <fullName evidence="9">Lysine transporter (Eurofung)</fullName>
    </submittedName>
</protein>
<feature type="transmembrane region" description="Helical" evidence="7">
    <location>
        <begin position="204"/>
        <end position="224"/>
    </location>
</feature>
<keyword evidence="3 7" id="KW-0812">Transmembrane</keyword>
<comment type="subcellular location">
    <subcellularLocation>
        <location evidence="1">Membrane</location>
        <topology evidence="1">Multi-pass membrane protein</topology>
    </subcellularLocation>
</comment>
<dbReference type="Gene3D" id="1.20.1740.10">
    <property type="entry name" value="Amino acid/polyamine transporter I"/>
    <property type="match status" value="1"/>
</dbReference>
<feature type="domain" description="Amino acid permease/ SLC12A" evidence="8">
    <location>
        <begin position="38"/>
        <end position="377"/>
    </location>
</feature>
<sequence length="519" mass="56459">MDQDKQPAVAAPASETEYFHQVAVQHDRLKRGLSARQVQMIAIGGTIGTGLFLGTGKALATGGPASMLIAYAISGGIVFLTMLSLGEMAAFIPVAGSFCTFAGRFVDDAFGFALTWNYWFNDAVSTASDLVALQIVLQYWTESDNFPGWAFSLIFWAVLIGLNLFAVKVYGEVFIVLGIVVNCGGNESGRYIGGENWHIPDAPFVGGIGGFASVFVTAAFAYGGTESIAITAGETKDPARTIPKVVLNVFWRILIFYILSSLIIGLNIPHNYPSLNDGTVKTSPFTLVFEMTGTKAAGSVMNAVILTSVLSAGNHALFAGVRLLYTLSVAGHAPGFFGKLNRNHVPWIAVLATGAVSGLCFGSSKIGAGQLWTWLQKYAPIPSHSCYTRYTDKPLPQHRRRLQSTLMDLYRYNQHQVPRRTETAKQDTPAAVSQLHVPVIVLVQGWSCFSPTFDGVSFVSFYLELPIMLGMFIVWKVWKRTTFVNSREVDLVTDTYTINDLGDGEGKKKGWKGIVEWIA</sequence>
<evidence type="ECO:0000313" key="9">
    <source>
        <dbReference type="EMBL" id="CBF84027.1"/>
    </source>
</evidence>
<dbReference type="PANTHER" id="PTHR43341">
    <property type="entry name" value="AMINO ACID PERMEASE"/>
    <property type="match status" value="1"/>
</dbReference>
<dbReference type="RefSeq" id="XP_660385.1">
    <property type="nucleotide sequence ID" value="XM_655293.1"/>
</dbReference>
<dbReference type="FunFam" id="1.20.1740.10:FF:000001">
    <property type="entry name" value="Amino acid permease"/>
    <property type="match status" value="1"/>
</dbReference>
<dbReference type="OrthoDB" id="3900342at2759"/>
<gene>
    <name evidence="9" type="ORF">ANIA_02781</name>
</gene>
<evidence type="ECO:0000256" key="2">
    <source>
        <dbReference type="ARBA" id="ARBA00022448"/>
    </source>
</evidence>
<evidence type="ECO:0000256" key="4">
    <source>
        <dbReference type="ARBA" id="ARBA00022970"/>
    </source>
</evidence>
<evidence type="ECO:0000256" key="1">
    <source>
        <dbReference type="ARBA" id="ARBA00004141"/>
    </source>
</evidence>
<organism evidence="9 10">
    <name type="scientific">Emericella nidulans (strain FGSC A4 / ATCC 38163 / CBS 112.46 / NRRL 194 / M139)</name>
    <name type="common">Aspergillus nidulans</name>
    <dbReference type="NCBI Taxonomy" id="227321"/>
    <lineage>
        <taxon>Eukaryota</taxon>
        <taxon>Fungi</taxon>
        <taxon>Dikarya</taxon>
        <taxon>Ascomycota</taxon>
        <taxon>Pezizomycotina</taxon>
        <taxon>Eurotiomycetes</taxon>
        <taxon>Eurotiomycetidae</taxon>
        <taxon>Eurotiales</taxon>
        <taxon>Aspergillaceae</taxon>
        <taxon>Aspergillus</taxon>
        <taxon>Aspergillus subgen. Nidulantes</taxon>
    </lineage>
</organism>
<dbReference type="GO" id="GO:0016020">
    <property type="term" value="C:membrane"/>
    <property type="evidence" value="ECO:0000318"/>
    <property type="project" value="GO_Central"/>
</dbReference>
<dbReference type="KEGG" id="ani:ANIA_02781"/>
<dbReference type="InParanoid" id="Q5B9J9"/>
<dbReference type="InterPro" id="IPR050524">
    <property type="entry name" value="APC_YAT"/>
</dbReference>
<feature type="transmembrane region" description="Helical" evidence="7">
    <location>
        <begin position="345"/>
        <end position="364"/>
    </location>
</feature>
<name>Q5B9J9_EMENI</name>
<feature type="transmembrane region" description="Helical" evidence="7">
    <location>
        <begin position="149"/>
        <end position="167"/>
    </location>
</feature>
<feature type="transmembrane region" description="Helical" evidence="7">
    <location>
        <begin position="38"/>
        <end position="59"/>
    </location>
</feature>
<keyword evidence="4" id="KW-0029">Amino-acid transport</keyword>
<dbReference type="Pfam" id="PF00324">
    <property type="entry name" value="AA_permease"/>
    <property type="match status" value="1"/>
</dbReference>
<evidence type="ECO:0000256" key="3">
    <source>
        <dbReference type="ARBA" id="ARBA00022692"/>
    </source>
</evidence>
<keyword evidence="5 7" id="KW-1133">Transmembrane helix</keyword>
<evidence type="ECO:0000256" key="6">
    <source>
        <dbReference type="ARBA" id="ARBA00023136"/>
    </source>
</evidence>
<dbReference type="InterPro" id="IPR004841">
    <property type="entry name" value="AA-permease/SLC12A_dom"/>
</dbReference>